<evidence type="ECO:0000256" key="1">
    <source>
        <dbReference type="SAM" id="MobiDB-lite"/>
    </source>
</evidence>
<dbReference type="Proteomes" id="UP000242791">
    <property type="component" value="Unassembled WGS sequence"/>
</dbReference>
<dbReference type="AlphaFoldDB" id="A0A1J9R6K0"/>
<dbReference type="EMBL" id="LGTZ01000043">
    <property type="protein sequence ID" value="OJD27995.1"/>
    <property type="molecule type" value="Genomic_DNA"/>
</dbReference>
<proteinExistence type="predicted"/>
<dbReference type="STRING" id="1658174.A0A1J9R6K0"/>
<comment type="caution">
    <text evidence="2">The sequence shown here is derived from an EMBL/GenBank/DDBJ whole genome shotgun (WGS) entry which is preliminary data.</text>
</comment>
<protein>
    <submittedName>
        <fullName evidence="2">Uncharacterized protein</fullName>
    </submittedName>
</protein>
<evidence type="ECO:0000313" key="2">
    <source>
        <dbReference type="EMBL" id="OJD27995.1"/>
    </source>
</evidence>
<feature type="compositionally biased region" description="Polar residues" evidence="1">
    <location>
        <begin position="39"/>
        <end position="64"/>
    </location>
</feature>
<feature type="compositionally biased region" description="Basic and acidic residues" evidence="1">
    <location>
        <begin position="65"/>
        <end position="74"/>
    </location>
</feature>
<feature type="region of interest" description="Disordered" evidence="1">
    <location>
        <begin position="39"/>
        <end position="113"/>
    </location>
</feature>
<feature type="compositionally biased region" description="Low complexity" evidence="1">
    <location>
        <begin position="87"/>
        <end position="113"/>
    </location>
</feature>
<keyword evidence="3" id="KW-1185">Reference proteome</keyword>
<reference evidence="2 3" key="1">
    <citation type="submission" date="2015-08" db="EMBL/GenBank/DDBJ databases">
        <title>Emmonsia species relationships and genome sequence.</title>
        <authorList>
            <person name="Cuomo C.A."/>
            <person name="Schwartz I.S."/>
            <person name="Kenyon C."/>
            <person name="De Hoog G.S."/>
            <person name="Govender N.P."/>
            <person name="Botha A."/>
            <person name="Moreno L."/>
            <person name="De Vries M."/>
            <person name="Munoz J.F."/>
            <person name="Stielow J.B."/>
        </authorList>
    </citation>
    <scope>NUCLEOTIDE SEQUENCE [LARGE SCALE GENOMIC DNA]</scope>
    <source>
        <strain evidence="2 3">EI222</strain>
    </source>
</reference>
<organism evidence="2 3">
    <name type="scientific">Blastomyces percursus</name>
    <dbReference type="NCBI Taxonomy" id="1658174"/>
    <lineage>
        <taxon>Eukaryota</taxon>
        <taxon>Fungi</taxon>
        <taxon>Dikarya</taxon>
        <taxon>Ascomycota</taxon>
        <taxon>Pezizomycotina</taxon>
        <taxon>Eurotiomycetes</taxon>
        <taxon>Eurotiomycetidae</taxon>
        <taxon>Onygenales</taxon>
        <taxon>Ajellomycetaceae</taxon>
        <taxon>Blastomyces</taxon>
    </lineage>
</organism>
<sequence length="145" mass="15866">MFSAGHLIRRSLNSEKKIEIVDQRLAGIENLLRELTLNHGSSNKSPLQQLQQGELPSRVSSSNGFHEERKEQKRIPSQPATVPGTLSSAESSPSNTTSPEFEGEPSMSAHSAHASALFEKVVVRTPLAEHSPEMMQCARSPEGYC</sequence>
<name>A0A1J9R6K0_9EURO</name>
<evidence type="ECO:0000313" key="3">
    <source>
        <dbReference type="Proteomes" id="UP000242791"/>
    </source>
</evidence>
<accession>A0A1J9R6K0</accession>
<gene>
    <name evidence="2" type="ORF">ACJ73_00601</name>
</gene>
<dbReference type="VEuPathDB" id="FungiDB:ACJ73_00601"/>